<dbReference type="InterPro" id="IPR002347">
    <property type="entry name" value="SDR_fam"/>
</dbReference>
<evidence type="ECO:0008006" key="6">
    <source>
        <dbReference type="Google" id="ProtNLM"/>
    </source>
</evidence>
<dbReference type="VEuPathDB" id="FungiDB:PV09_04677"/>
<evidence type="ECO:0000313" key="5">
    <source>
        <dbReference type="Proteomes" id="UP000053259"/>
    </source>
</evidence>
<evidence type="ECO:0000313" key="4">
    <source>
        <dbReference type="EMBL" id="KIW04397.1"/>
    </source>
</evidence>
<dbReference type="AlphaFoldDB" id="A0A0D1YUQ3"/>
<dbReference type="SUPFAM" id="SSF51735">
    <property type="entry name" value="NAD(P)-binding Rossmann-fold domains"/>
    <property type="match status" value="1"/>
</dbReference>
<dbReference type="InterPro" id="IPR036291">
    <property type="entry name" value="NAD(P)-bd_dom_sf"/>
</dbReference>
<dbReference type="InParanoid" id="A0A0D1YUQ3"/>
<sequence>MTQPEQKTITLVSGANQGIGLATATALARDHGHHVIIGSRSLDAGKRVAESLKAQGHSASSVQLDLMSEESIAAAIKHVETTFGRLDVLVNNAAILFDMTDKYEGVFDLFAQTFATNVVGTAALTEGLFPLLRKSSLPRVVCVSSRMGSFALAKDPTTPYYHLNVQAYDASKAALQMLAINWARILEPHGAKVNVVCPGLVSTNLHPAVKAGHAPEVGAKRIVEMATVGPDGPTATFSDRDGVVPW</sequence>
<protein>
    <recommendedName>
        <fullName evidence="6">Short-chain dehydrogenase/reductase SDR</fullName>
    </recommendedName>
</protein>
<gene>
    <name evidence="4" type="ORF">PV09_04677</name>
</gene>
<organism evidence="4 5">
    <name type="scientific">Verruconis gallopava</name>
    <dbReference type="NCBI Taxonomy" id="253628"/>
    <lineage>
        <taxon>Eukaryota</taxon>
        <taxon>Fungi</taxon>
        <taxon>Dikarya</taxon>
        <taxon>Ascomycota</taxon>
        <taxon>Pezizomycotina</taxon>
        <taxon>Dothideomycetes</taxon>
        <taxon>Pleosporomycetidae</taxon>
        <taxon>Venturiales</taxon>
        <taxon>Sympoventuriaceae</taxon>
        <taxon>Verruconis</taxon>
    </lineage>
</organism>
<dbReference type="PRINTS" id="PR00081">
    <property type="entry name" value="GDHRDH"/>
</dbReference>
<accession>A0A0D1YUQ3</accession>
<dbReference type="PANTHER" id="PTHR43963:SF6">
    <property type="entry name" value="CHAIN DEHYDROGENASE FAMILY PROTEIN, PUTATIVE (AFU_ORTHOLOGUE AFUA_3G15350)-RELATED"/>
    <property type="match status" value="1"/>
</dbReference>
<dbReference type="GeneID" id="27312650"/>
<comment type="similarity">
    <text evidence="1">Belongs to the short-chain dehydrogenases/reductases (SDR) family.</text>
</comment>
<dbReference type="STRING" id="253628.A0A0D1YUQ3"/>
<dbReference type="HOGENOM" id="CLU_010194_9_0_1"/>
<dbReference type="PANTHER" id="PTHR43963">
    <property type="entry name" value="CARBONYL REDUCTASE 1-RELATED"/>
    <property type="match status" value="1"/>
</dbReference>
<name>A0A0D1YUQ3_9PEZI</name>
<proteinExistence type="inferred from homology"/>
<evidence type="ECO:0000256" key="1">
    <source>
        <dbReference type="ARBA" id="ARBA00006484"/>
    </source>
</evidence>
<keyword evidence="3" id="KW-0560">Oxidoreductase</keyword>
<dbReference type="OrthoDB" id="191139at2759"/>
<keyword evidence="5" id="KW-1185">Reference proteome</keyword>
<dbReference type="RefSeq" id="XP_016214266.1">
    <property type="nucleotide sequence ID" value="XM_016358064.1"/>
</dbReference>
<reference evidence="4 5" key="1">
    <citation type="submission" date="2015-01" db="EMBL/GenBank/DDBJ databases">
        <title>The Genome Sequence of Ochroconis gallopava CBS43764.</title>
        <authorList>
            <consortium name="The Broad Institute Genomics Platform"/>
            <person name="Cuomo C."/>
            <person name="de Hoog S."/>
            <person name="Gorbushina A."/>
            <person name="Stielow B."/>
            <person name="Teixiera M."/>
            <person name="Abouelleil A."/>
            <person name="Chapman S.B."/>
            <person name="Priest M."/>
            <person name="Young S.K."/>
            <person name="Wortman J."/>
            <person name="Nusbaum C."/>
            <person name="Birren B."/>
        </authorList>
    </citation>
    <scope>NUCLEOTIDE SEQUENCE [LARGE SCALE GENOMIC DNA]</scope>
    <source>
        <strain evidence="4 5">CBS 43764</strain>
    </source>
</reference>
<keyword evidence="2" id="KW-0521">NADP</keyword>
<evidence type="ECO:0000256" key="3">
    <source>
        <dbReference type="ARBA" id="ARBA00023002"/>
    </source>
</evidence>
<evidence type="ECO:0000256" key="2">
    <source>
        <dbReference type="ARBA" id="ARBA00022857"/>
    </source>
</evidence>
<dbReference type="Gene3D" id="3.40.50.720">
    <property type="entry name" value="NAD(P)-binding Rossmann-like Domain"/>
    <property type="match status" value="1"/>
</dbReference>
<dbReference type="Pfam" id="PF00106">
    <property type="entry name" value="adh_short"/>
    <property type="match status" value="1"/>
</dbReference>
<dbReference type="EMBL" id="KN847541">
    <property type="protein sequence ID" value="KIW04397.1"/>
    <property type="molecule type" value="Genomic_DNA"/>
</dbReference>
<dbReference type="GO" id="GO:0016491">
    <property type="term" value="F:oxidoreductase activity"/>
    <property type="evidence" value="ECO:0007669"/>
    <property type="project" value="UniProtKB-KW"/>
</dbReference>
<dbReference type="Proteomes" id="UP000053259">
    <property type="component" value="Unassembled WGS sequence"/>
</dbReference>